<sequence length="38" mass="4133">MKISFSRHIGGPNTQPWHDKAQVKAAVHGKNVEDPPGP</sequence>
<accession>A0A833N163</accession>
<gene>
    <name evidence="2" type="ORF">F8B43_3973</name>
</gene>
<evidence type="ECO:0000313" key="3">
    <source>
        <dbReference type="Proteomes" id="UP000469949"/>
    </source>
</evidence>
<comment type="caution">
    <text evidence="2">The sequence shown here is derived from an EMBL/GenBank/DDBJ whole genome shotgun (WGS) entry which is preliminary data.</text>
</comment>
<name>A0A833N163_9HYPH</name>
<reference evidence="2 3" key="1">
    <citation type="submission" date="2019-10" db="EMBL/GenBank/DDBJ databases">
        <title>Draft Genome Sequence of the Caffeine Degrading Methylotroph Methylorubrum populi PINKEL.</title>
        <authorList>
            <person name="Dawson S.C."/>
            <person name="Zhang X."/>
            <person name="Wright M.E."/>
            <person name="Sharma G."/>
            <person name="Langner J.T."/>
            <person name="Ditty J.L."/>
            <person name="Subuyuj G.A."/>
        </authorList>
    </citation>
    <scope>NUCLEOTIDE SEQUENCE [LARGE SCALE GENOMIC DNA]</scope>
    <source>
        <strain evidence="2 3">Pinkel</strain>
    </source>
</reference>
<evidence type="ECO:0000313" key="2">
    <source>
        <dbReference type="EMBL" id="KAB7784050.1"/>
    </source>
</evidence>
<evidence type="ECO:0000256" key="1">
    <source>
        <dbReference type="SAM" id="MobiDB-lite"/>
    </source>
</evidence>
<organism evidence="2 3">
    <name type="scientific">Methylorubrum populi</name>
    <dbReference type="NCBI Taxonomy" id="223967"/>
    <lineage>
        <taxon>Bacteria</taxon>
        <taxon>Pseudomonadati</taxon>
        <taxon>Pseudomonadota</taxon>
        <taxon>Alphaproteobacteria</taxon>
        <taxon>Hyphomicrobiales</taxon>
        <taxon>Methylobacteriaceae</taxon>
        <taxon>Methylorubrum</taxon>
    </lineage>
</organism>
<proteinExistence type="predicted"/>
<dbReference type="AlphaFoldDB" id="A0A833N163"/>
<dbReference type="EMBL" id="WEKV01000014">
    <property type="protein sequence ID" value="KAB7784050.1"/>
    <property type="molecule type" value="Genomic_DNA"/>
</dbReference>
<dbReference type="Proteomes" id="UP000469949">
    <property type="component" value="Unassembled WGS sequence"/>
</dbReference>
<protein>
    <submittedName>
        <fullName evidence="2">Uncharacterized protein</fullName>
    </submittedName>
</protein>
<feature type="region of interest" description="Disordered" evidence="1">
    <location>
        <begin position="1"/>
        <end position="38"/>
    </location>
</feature>